<gene>
    <name evidence="7" type="ORF">PAXRUDRAFT_560682</name>
</gene>
<dbReference type="Gene3D" id="1.10.510.10">
    <property type="entry name" value="Transferase(Phosphotransferase) domain 1"/>
    <property type="match status" value="1"/>
</dbReference>
<proteinExistence type="predicted"/>
<dbReference type="SUPFAM" id="SSF56112">
    <property type="entry name" value="Protein kinase-like (PK-like)"/>
    <property type="match status" value="1"/>
</dbReference>
<dbReference type="AlphaFoldDB" id="A0A0D0D712"/>
<dbReference type="PROSITE" id="PS50011">
    <property type="entry name" value="PROTEIN_KINASE_DOM"/>
    <property type="match status" value="1"/>
</dbReference>
<evidence type="ECO:0000256" key="3">
    <source>
        <dbReference type="ARBA" id="ARBA00022741"/>
    </source>
</evidence>
<evidence type="ECO:0000313" key="7">
    <source>
        <dbReference type="EMBL" id="KIK92692.1"/>
    </source>
</evidence>
<protein>
    <recommendedName>
        <fullName evidence="6">Protein kinase domain-containing protein</fullName>
    </recommendedName>
</protein>
<name>A0A0D0D712_9AGAM</name>
<keyword evidence="8" id="KW-1185">Reference proteome</keyword>
<organism evidence="7 8">
    <name type="scientific">Paxillus rubicundulus Ve08.2h10</name>
    <dbReference type="NCBI Taxonomy" id="930991"/>
    <lineage>
        <taxon>Eukaryota</taxon>
        <taxon>Fungi</taxon>
        <taxon>Dikarya</taxon>
        <taxon>Basidiomycota</taxon>
        <taxon>Agaricomycotina</taxon>
        <taxon>Agaricomycetes</taxon>
        <taxon>Agaricomycetidae</taxon>
        <taxon>Boletales</taxon>
        <taxon>Paxilineae</taxon>
        <taxon>Paxillaceae</taxon>
        <taxon>Paxillus</taxon>
    </lineage>
</organism>
<evidence type="ECO:0000256" key="5">
    <source>
        <dbReference type="ARBA" id="ARBA00022840"/>
    </source>
</evidence>
<dbReference type="Proteomes" id="UP000054538">
    <property type="component" value="Unassembled WGS sequence"/>
</dbReference>
<sequence>MGPHRWSIRTDRSGTTGYMAPEQHPARCARGYDYRVDIYAYGLILLDMMLGAPWFQCVGRNQERCAPHDSLIQEAIALVHDQNAWYLLYNILVEKPSERLHWDEIRQSPFFHGMDWNRVAQREYGPGWTPCAAHKSFHNPTSAIYSFRCRYDSEKRDYIQAMIDASAREGEGLGALNLNYETPEALAHDPLHGTTCTRIRLHTGSVRKHDRQIVCPLVARLRDHF</sequence>
<evidence type="ECO:0000256" key="2">
    <source>
        <dbReference type="ARBA" id="ARBA00022679"/>
    </source>
</evidence>
<accession>A0A0D0D712</accession>
<keyword evidence="4" id="KW-0418">Kinase</keyword>
<dbReference type="InterPro" id="IPR011009">
    <property type="entry name" value="Kinase-like_dom_sf"/>
</dbReference>
<reference evidence="8" key="2">
    <citation type="submission" date="2015-01" db="EMBL/GenBank/DDBJ databases">
        <title>Evolutionary Origins and Diversification of the Mycorrhizal Mutualists.</title>
        <authorList>
            <consortium name="DOE Joint Genome Institute"/>
            <consortium name="Mycorrhizal Genomics Consortium"/>
            <person name="Kohler A."/>
            <person name="Kuo A."/>
            <person name="Nagy L.G."/>
            <person name="Floudas D."/>
            <person name="Copeland A."/>
            <person name="Barry K.W."/>
            <person name="Cichocki N."/>
            <person name="Veneault-Fourrey C."/>
            <person name="LaButti K."/>
            <person name="Lindquist E.A."/>
            <person name="Lipzen A."/>
            <person name="Lundell T."/>
            <person name="Morin E."/>
            <person name="Murat C."/>
            <person name="Riley R."/>
            <person name="Ohm R."/>
            <person name="Sun H."/>
            <person name="Tunlid A."/>
            <person name="Henrissat B."/>
            <person name="Grigoriev I.V."/>
            <person name="Hibbett D.S."/>
            <person name="Martin F."/>
        </authorList>
    </citation>
    <scope>NUCLEOTIDE SEQUENCE [LARGE SCALE GENOMIC DNA]</scope>
    <source>
        <strain evidence="8">Ve08.2h10</strain>
    </source>
</reference>
<keyword evidence="1" id="KW-0723">Serine/threonine-protein kinase</keyword>
<keyword evidence="3" id="KW-0547">Nucleotide-binding</keyword>
<dbReference type="GO" id="GO:0004674">
    <property type="term" value="F:protein serine/threonine kinase activity"/>
    <property type="evidence" value="ECO:0007669"/>
    <property type="project" value="UniProtKB-KW"/>
</dbReference>
<dbReference type="InParanoid" id="A0A0D0D712"/>
<evidence type="ECO:0000256" key="1">
    <source>
        <dbReference type="ARBA" id="ARBA00022527"/>
    </source>
</evidence>
<evidence type="ECO:0000313" key="8">
    <source>
        <dbReference type="Proteomes" id="UP000054538"/>
    </source>
</evidence>
<keyword evidence="5" id="KW-0067">ATP-binding</keyword>
<keyword evidence="2" id="KW-0808">Transferase</keyword>
<dbReference type="GO" id="GO:0005524">
    <property type="term" value="F:ATP binding"/>
    <property type="evidence" value="ECO:0007669"/>
    <property type="project" value="UniProtKB-KW"/>
</dbReference>
<reference evidence="7 8" key="1">
    <citation type="submission" date="2014-04" db="EMBL/GenBank/DDBJ databases">
        <authorList>
            <consortium name="DOE Joint Genome Institute"/>
            <person name="Kuo A."/>
            <person name="Kohler A."/>
            <person name="Jargeat P."/>
            <person name="Nagy L.G."/>
            <person name="Floudas D."/>
            <person name="Copeland A."/>
            <person name="Barry K.W."/>
            <person name="Cichocki N."/>
            <person name="Veneault-Fourrey C."/>
            <person name="LaButti K."/>
            <person name="Lindquist E.A."/>
            <person name="Lipzen A."/>
            <person name="Lundell T."/>
            <person name="Morin E."/>
            <person name="Murat C."/>
            <person name="Sun H."/>
            <person name="Tunlid A."/>
            <person name="Henrissat B."/>
            <person name="Grigoriev I.V."/>
            <person name="Hibbett D.S."/>
            <person name="Martin F."/>
            <person name="Nordberg H.P."/>
            <person name="Cantor M.N."/>
            <person name="Hua S.X."/>
        </authorList>
    </citation>
    <scope>NUCLEOTIDE SEQUENCE [LARGE SCALE GENOMIC DNA]</scope>
    <source>
        <strain evidence="7 8">Ve08.2h10</strain>
    </source>
</reference>
<dbReference type="EMBL" id="KN825252">
    <property type="protein sequence ID" value="KIK92692.1"/>
    <property type="molecule type" value="Genomic_DNA"/>
</dbReference>
<dbReference type="InterPro" id="IPR000719">
    <property type="entry name" value="Prot_kinase_dom"/>
</dbReference>
<dbReference type="OrthoDB" id="1668230at2759"/>
<dbReference type="HOGENOM" id="CLU_1230282_0_0_1"/>
<dbReference type="Pfam" id="PF00069">
    <property type="entry name" value="Pkinase"/>
    <property type="match status" value="1"/>
</dbReference>
<feature type="domain" description="Protein kinase" evidence="6">
    <location>
        <begin position="1"/>
        <end position="111"/>
    </location>
</feature>
<evidence type="ECO:0000256" key="4">
    <source>
        <dbReference type="ARBA" id="ARBA00022777"/>
    </source>
</evidence>
<dbReference type="PANTHER" id="PTHR24351">
    <property type="entry name" value="RIBOSOMAL PROTEIN S6 KINASE"/>
    <property type="match status" value="1"/>
</dbReference>
<evidence type="ECO:0000259" key="6">
    <source>
        <dbReference type="PROSITE" id="PS50011"/>
    </source>
</evidence>
<dbReference type="STRING" id="930991.A0A0D0D712"/>